<feature type="compositionally biased region" description="Low complexity" evidence="3">
    <location>
        <begin position="650"/>
        <end position="659"/>
    </location>
</feature>
<evidence type="ECO:0000256" key="2">
    <source>
        <dbReference type="ARBA" id="ARBA00022448"/>
    </source>
</evidence>
<dbReference type="EMBL" id="CP119892">
    <property type="protein sequence ID" value="WFD25055.1"/>
    <property type="molecule type" value="Genomic_DNA"/>
</dbReference>
<dbReference type="InterPro" id="IPR046364">
    <property type="entry name" value="Exo70_C"/>
</dbReference>
<dbReference type="GO" id="GO:0000145">
    <property type="term" value="C:exocyst"/>
    <property type="evidence" value="ECO:0007669"/>
    <property type="project" value="InterPro"/>
</dbReference>
<keyword evidence="4" id="KW-1133">Transmembrane helix</keyword>
<proteinExistence type="inferred from homology"/>
<reference evidence="6" key="1">
    <citation type="submission" date="2023-03" db="EMBL/GenBank/DDBJ databases">
        <title>Mating type loci evolution in Malassezia.</title>
        <authorList>
            <person name="Coelho M.A."/>
        </authorList>
    </citation>
    <scope>NUCLEOTIDE SEQUENCE</scope>
    <source>
        <strain evidence="6">CBS 9557</strain>
    </source>
</reference>
<dbReference type="AlphaFoldDB" id="A0AAF0EI79"/>
<dbReference type="InterPro" id="IPR016159">
    <property type="entry name" value="Cullin_repeat-like_dom_sf"/>
</dbReference>
<keyword evidence="4" id="KW-0812">Transmembrane</keyword>
<organism evidence="6 7">
    <name type="scientific">Malassezia nana</name>
    <dbReference type="NCBI Taxonomy" id="180528"/>
    <lineage>
        <taxon>Eukaryota</taxon>
        <taxon>Fungi</taxon>
        <taxon>Dikarya</taxon>
        <taxon>Basidiomycota</taxon>
        <taxon>Ustilaginomycotina</taxon>
        <taxon>Malasseziomycetes</taxon>
        <taxon>Malasseziales</taxon>
        <taxon>Malasseziaceae</taxon>
        <taxon>Malassezia</taxon>
    </lineage>
</organism>
<dbReference type="Proteomes" id="UP001213623">
    <property type="component" value="Chromosome 1"/>
</dbReference>
<evidence type="ECO:0000256" key="3">
    <source>
        <dbReference type="SAM" id="MobiDB-lite"/>
    </source>
</evidence>
<feature type="transmembrane region" description="Helical" evidence="4">
    <location>
        <begin position="675"/>
        <end position="700"/>
    </location>
</feature>
<feature type="region of interest" description="Disordered" evidence="3">
    <location>
        <begin position="709"/>
        <end position="743"/>
    </location>
</feature>
<dbReference type="SUPFAM" id="SSF74788">
    <property type="entry name" value="Cullin repeat-like"/>
    <property type="match status" value="1"/>
</dbReference>
<evidence type="ECO:0000256" key="1">
    <source>
        <dbReference type="ARBA" id="ARBA00006756"/>
    </source>
</evidence>
<keyword evidence="4" id="KW-0472">Membrane</keyword>
<evidence type="ECO:0000313" key="6">
    <source>
        <dbReference type="EMBL" id="WFD25055.1"/>
    </source>
</evidence>
<name>A0AAF0EI79_9BASI</name>
<evidence type="ECO:0000259" key="5">
    <source>
        <dbReference type="Pfam" id="PF03081"/>
    </source>
</evidence>
<dbReference type="Pfam" id="PF03081">
    <property type="entry name" value="Exo70_C"/>
    <property type="match status" value="1"/>
</dbReference>
<feature type="compositionally biased region" description="Basic residues" evidence="3">
    <location>
        <begin position="635"/>
        <end position="645"/>
    </location>
</feature>
<feature type="region of interest" description="Disordered" evidence="3">
    <location>
        <begin position="625"/>
        <end position="668"/>
    </location>
</feature>
<dbReference type="GO" id="GO:0006887">
    <property type="term" value="P:exocytosis"/>
    <property type="evidence" value="ECO:0007669"/>
    <property type="project" value="InterPro"/>
</dbReference>
<keyword evidence="7" id="KW-1185">Reference proteome</keyword>
<evidence type="ECO:0000313" key="7">
    <source>
        <dbReference type="Proteomes" id="UP001213623"/>
    </source>
</evidence>
<protein>
    <submittedName>
        <fullName evidence="6">Exocyst complex component exo70</fullName>
    </submittedName>
</protein>
<accession>A0AAF0EI79</accession>
<gene>
    <name evidence="6" type="primary">EXO70</name>
    <name evidence="6" type="ORF">MNAN1_000017</name>
</gene>
<evidence type="ECO:0000256" key="4">
    <source>
        <dbReference type="SAM" id="Phobius"/>
    </source>
</evidence>
<sequence length="842" mass="93147">MGLPARVASASHNKVSESEMAITEMELLEQNQRRLASLTSRMTTILNGFDRRLVKLESSILPIHRSTQTLSRISHNVEAVQKNLELSLRHYGVVVDDEPAILRGPDPRNPWPYLELIQRVSKDAVAKQARQGTQEQMQSKMDMLIDQGTRKISELVGEYTTAESQPTDPMAFLRTGSAAPMPSKECLTSVKALLQFLSTLPEAPAASTSGLGLALQAFANVRAGYLTSSLQALQEHVLQVAAQMQNTSVRACREGYVEYQRGSAALQEWLRAAVQMIQQEQQALATLFEDMKWDHLRSSTATKVLQPLVASMNQALPAILPRLQHGLNAHRFLTLDFVGACQSVLGEDVHVWPECLQPSVCDSSVLVDAYTRSRRDAQLFFPEILRDIKVIPVQGDQDALRVVVSDLSQLGMRLLRGMMPFQDVILGVFRDMGSKNWAESWDASGGASTAVPEVLWSEYCRDLVGCIVSSLERSVAAVPQPTIASIFLLNNVVYLQKELREMAPAMQPLAVQMSDKLLAQAVRSARTAYLESWNPVVQSLVDDASVPRPSAMSKLGTLGDRSARVDPLSYVQDIDPSRFFENIQNMSQLHRENSVHRDLGLADSLRDDVIRLVGPLYSVTMAKQKSDKRMPMLGRRPHMHPLHARGQHEAASSSQAKSASSHEEGDSVFSPKNSFFPVMVIVITASALAVLASLCLFMYWMWKKKRSAGDADTRAGPLSEKLSTLDPDESTLPRPRPVASSVARGSSTRFKILPEWQTPIQAAGDFHDDTIYPAHASRPTKSQRDSVFSDFGSTFSFDSKADTESTCLRQSDLSQPCVTRGSPEWIIHAYADTNEADDSYAR</sequence>
<comment type="similarity">
    <text evidence="1">Belongs to the EXO70 family.</text>
</comment>
<keyword evidence="2" id="KW-0813">Transport</keyword>
<feature type="domain" description="Exocyst complex subunit Exo70 C-terminal" evidence="5">
    <location>
        <begin position="273"/>
        <end position="625"/>
    </location>
</feature>
<dbReference type="GO" id="GO:0005546">
    <property type="term" value="F:phosphatidylinositol-4,5-bisphosphate binding"/>
    <property type="evidence" value="ECO:0007669"/>
    <property type="project" value="InterPro"/>
</dbReference>
<dbReference type="Gene3D" id="1.20.1280.170">
    <property type="entry name" value="Exocyst complex component Exo70"/>
    <property type="match status" value="1"/>
</dbReference>